<accession>A0A1D1UVC6</accession>
<sequence length="124" mass="14479">MSRSKFLTSLFLFPGSVTPDGERRTGITLQEFWRRRGGSRYGATKCSYGRRRWLELACWEEQADADKRDAESIGAFRLTISRLLRMVCFTTYLRDQSIVYTLLKMRNKSHLLLKAIVSLLMTKF</sequence>
<name>A0A1D1UVC6_RAMVA</name>
<comment type="caution">
    <text evidence="1">The sequence shown here is derived from an EMBL/GenBank/DDBJ whole genome shotgun (WGS) entry which is preliminary data.</text>
</comment>
<evidence type="ECO:0000313" key="1">
    <source>
        <dbReference type="EMBL" id="GAU92405.1"/>
    </source>
</evidence>
<evidence type="ECO:0000313" key="2">
    <source>
        <dbReference type="Proteomes" id="UP000186922"/>
    </source>
</evidence>
<protein>
    <submittedName>
        <fullName evidence="1">Uncharacterized protein</fullName>
    </submittedName>
</protein>
<gene>
    <name evidence="1" type="primary">RvY_04488-1</name>
    <name evidence="1" type="synonym">RvY_04488.1</name>
    <name evidence="1" type="ORF">RvY_04488</name>
</gene>
<dbReference type="AlphaFoldDB" id="A0A1D1UVC6"/>
<dbReference type="EMBL" id="BDGG01000002">
    <property type="protein sequence ID" value="GAU92405.1"/>
    <property type="molecule type" value="Genomic_DNA"/>
</dbReference>
<dbReference type="Proteomes" id="UP000186922">
    <property type="component" value="Unassembled WGS sequence"/>
</dbReference>
<keyword evidence="2" id="KW-1185">Reference proteome</keyword>
<reference evidence="1 2" key="1">
    <citation type="journal article" date="2016" name="Nat. Commun.">
        <title>Extremotolerant tardigrade genome and improved radiotolerance of human cultured cells by tardigrade-unique protein.</title>
        <authorList>
            <person name="Hashimoto T."/>
            <person name="Horikawa D.D."/>
            <person name="Saito Y."/>
            <person name="Kuwahara H."/>
            <person name="Kozuka-Hata H."/>
            <person name="Shin-I T."/>
            <person name="Minakuchi Y."/>
            <person name="Ohishi K."/>
            <person name="Motoyama A."/>
            <person name="Aizu T."/>
            <person name="Enomoto A."/>
            <person name="Kondo K."/>
            <person name="Tanaka S."/>
            <person name="Hara Y."/>
            <person name="Koshikawa S."/>
            <person name="Sagara H."/>
            <person name="Miura T."/>
            <person name="Yokobori S."/>
            <person name="Miyagawa K."/>
            <person name="Suzuki Y."/>
            <person name="Kubo T."/>
            <person name="Oyama M."/>
            <person name="Kohara Y."/>
            <person name="Fujiyama A."/>
            <person name="Arakawa K."/>
            <person name="Katayama T."/>
            <person name="Toyoda A."/>
            <person name="Kunieda T."/>
        </authorList>
    </citation>
    <scope>NUCLEOTIDE SEQUENCE [LARGE SCALE GENOMIC DNA]</scope>
    <source>
        <strain evidence="1 2">YOKOZUNA-1</strain>
    </source>
</reference>
<organism evidence="1 2">
    <name type="scientific">Ramazzottius varieornatus</name>
    <name type="common">Water bear</name>
    <name type="synonym">Tardigrade</name>
    <dbReference type="NCBI Taxonomy" id="947166"/>
    <lineage>
        <taxon>Eukaryota</taxon>
        <taxon>Metazoa</taxon>
        <taxon>Ecdysozoa</taxon>
        <taxon>Tardigrada</taxon>
        <taxon>Eutardigrada</taxon>
        <taxon>Parachela</taxon>
        <taxon>Hypsibioidea</taxon>
        <taxon>Ramazzottiidae</taxon>
        <taxon>Ramazzottius</taxon>
    </lineage>
</organism>
<proteinExistence type="predicted"/>